<dbReference type="EMBL" id="CAJVPI010006301">
    <property type="protein sequence ID" value="CAG8678182.1"/>
    <property type="molecule type" value="Genomic_DNA"/>
</dbReference>
<evidence type="ECO:0000313" key="2">
    <source>
        <dbReference type="Proteomes" id="UP000789739"/>
    </source>
</evidence>
<organism evidence="1 2">
    <name type="scientific">Paraglomus brasilianum</name>
    <dbReference type="NCBI Taxonomy" id="144538"/>
    <lineage>
        <taxon>Eukaryota</taxon>
        <taxon>Fungi</taxon>
        <taxon>Fungi incertae sedis</taxon>
        <taxon>Mucoromycota</taxon>
        <taxon>Glomeromycotina</taxon>
        <taxon>Glomeromycetes</taxon>
        <taxon>Paraglomerales</taxon>
        <taxon>Paraglomeraceae</taxon>
        <taxon>Paraglomus</taxon>
    </lineage>
</organism>
<protein>
    <submittedName>
        <fullName evidence="1">9306_t:CDS:1</fullName>
    </submittedName>
</protein>
<accession>A0A9N9EMZ1</accession>
<gene>
    <name evidence="1" type="ORF">PBRASI_LOCUS11660</name>
</gene>
<comment type="caution">
    <text evidence="1">The sequence shown here is derived from an EMBL/GenBank/DDBJ whole genome shotgun (WGS) entry which is preliminary data.</text>
</comment>
<feature type="non-terminal residue" evidence="1">
    <location>
        <position position="91"/>
    </location>
</feature>
<evidence type="ECO:0000313" key="1">
    <source>
        <dbReference type="EMBL" id="CAG8678182.1"/>
    </source>
</evidence>
<dbReference type="AlphaFoldDB" id="A0A9N9EMZ1"/>
<sequence length="91" mass="10480">RRVVMVDMVVALGFWMLMRQLLQVEAGLLDWSRYNCATKLSVLYTVALPIILSNLIPSPPPPLAIYLPPFFVEIDVTEGIYPGWLRNSRFW</sequence>
<proteinExistence type="predicted"/>
<keyword evidence="2" id="KW-1185">Reference proteome</keyword>
<dbReference type="Proteomes" id="UP000789739">
    <property type="component" value="Unassembled WGS sequence"/>
</dbReference>
<reference evidence="1" key="1">
    <citation type="submission" date="2021-06" db="EMBL/GenBank/DDBJ databases">
        <authorList>
            <person name="Kallberg Y."/>
            <person name="Tangrot J."/>
            <person name="Rosling A."/>
        </authorList>
    </citation>
    <scope>NUCLEOTIDE SEQUENCE</scope>
    <source>
        <strain evidence="1">BR232B</strain>
    </source>
</reference>
<name>A0A9N9EMZ1_9GLOM</name>